<evidence type="ECO:0000313" key="1">
    <source>
        <dbReference type="EMBL" id="QHS81056.1"/>
    </source>
</evidence>
<sequence>MFREFLWTWVPWIFNKANDVFSKSKSMCRAVYNEAMVKKEWIFIKNIAIPVSSEKFGSIDNNNIKWRCSLFPTSFSKPGTLEKEKHLSYLGFAVNTPEEILDLSEWVNEVKWKGTDEPSLREIFILWCCEKGRSYFHCLDVIQVDLITEMGDTLRVPL</sequence>
<dbReference type="AlphaFoldDB" id="A0A6C0AN75"/>
<protein>
    <submittedName>
        <fullName evidence="1">Uncharacterized protein</fullName>
    </submittedName>
</protein>
<proteinExistence type="predicted"/>
<reference evidence="1" key="1">
    <citation type="journal article" date="2020" name="Nature">
        <title>Giant virus diversity and host interactions through global metagenomics.</title>
        <authorList>
            <person name="Schulz F."/>
            <person name="Roux S."/>
            <person name="Paez-Espino D."/>
            <person name="Jungbluth S."/>
            <person name="Walsh D.A."/>
            <person name="Denef V.J."/>
            <person name="McMahon K.D."/>
            <person name="Konstantinidis K.T."/>
            <person name="Eloe-Fadrosh E.A."/>
            <person name="Kyrpides N.C."/>
            <person name="Woyke T."/>
        </authorList>
    </citation>
    <scope>NUCLEOTIDE SEQUENCE</scope>
    <source>
        <strain evidence="1">GVMAG-S-1101161-73</strain>
    </source>
</reference>
<accession>A0A6C0AN75</accession>
<organism evidence="1">
    <name type="scientific">viral metagenome</name>
    <dbReference type="NCBI Taxonomy" id="1070528"/>
    <lineage>
        <taxon>unclassified sequences</taxon>
        <taxon>metagenomes</taxon>
        <taxon>organismal metagenomes</taxon>
    </lineage>
</organism>
<dbReference type="EMBL" id="MN740729">
    <property type="protein sequence ID" value="QHS81056.1"/>
    <property type="molecule type" value="Genomic_DNA"/>
</dbReference>
<name>A0A6C0AN75_9ZZZZ</name>